<protein>
    <submittedName>
        <fullName evidence="2">Malonyl-CoA O-methyltransferase</fullName>
    </submittedName>
</protein>
<keyword evidence="3" id="KW-1185">Reference proteome</keyword>
<dbReference type="PANTHER" id="PTHR43861:SF1">
    <property type="entry name" value="TRANS-ACONITATE 2-METHYLTRANSFERASE"/>
    <property type="match status" value="1"/>
</dbReference>
<sequence>MNAMPTDRIRRSFSRSFGSYHCAAGPQARIARALAQRLVDLGAPRQFGTLFEIGCGTGHLTEALHQQFSFTQSTLNDLMAEAQETARRWGADFLQGDIRDVTWPARPDLIASASTVQWLDDPAAVVRRALHQVAPGGWVAISGFGPDQYAELSALGSAARAPGLRAPEDLAAGIGPEVEILDLWQDRQPLWFDTPLDVLRHLRETGVNGRAAQVWTRADLTDFSTRYRAAFSGPEGVRLTYHPVWIIARKPG</sequence>
<dbReference type="EMBL" id="FQVK01000018">
    <property type="protein sequence ID" value="SHF14025.1"/>
    <property type="molecule type" value="Genomic_DNA"/>
</dbReference>
<keyword evidence="2" id="KW-0489">Methyltransferase</keyword>
<dbReference type="GO" id="GO:0008757">
    <property type="term" value="F:S-adenosylmethionine-dependent methyltransferase activity"/>
    <property type="evidence" value="ECO:0007669"/>
    <property type="project" value="InterPro"/>
</dbReference>
<dbReference type="Gene3D" id="3.40.50.150">
    <property type="entry name" value="Vaccinia Virus protein VP39"/>
    <property type="match status" value="1"/>
</dbReference>
<reference evidence="2 3" key="1">
    <citation type="submission" date="2016-11" db="EMBL/GenBank/DDBJ databases">
        <authorList>
            <person name="Varghese N."/>
            <person name="Submissions S."/>
        </authorList>
    </citation>
    <scope>NUCLEOTIDE SEQUENCE [LARGE SCALE GENOMIC DNA]</scope>
    <source>
        <strain evidence="2 3">DSM 29341</strain>
    </source>
</reference>
<keyword evidence="2" id="KW-0808">Transferase</keyword>
<dbReference type="PANTHER" id="PTHR43861">
    <property type="entry name" value="TRANS-ACONITATE 2-METHYLTRANSFERASE-RELATED"/>
    <property type="match status" value="1"/>
</dbReference>
<dbReference type="RefSeq" id="WP_149776530.1">
    <property type="nucleotide sequence ID" value="NZ_FQVK01000018.1"/>
</dbReference>
<dbReference type="AlphaFoldDB" id="A0A1M4Z7Q3"/>
<gene>
    <name evidence="2" type="ORF">SAMN05444279_11866</name>
</gene>
<evidence type="ECO:0000313" key="3">
    <source>
        <dbReference type="Proteomes" id="UP000325134"/>
    </source>
</evidence>
<dbReference type="InterPro" id="IPR029063">
    <property type="entry name" value="SAM-dependent_MTases_sf"/>
</dbReference>
<dbReference type="SUPFAM" id="SSF53335">
    <property type="entry name" value="S-adenosyl-L-methionine-dependent methyltransferases"/>
    <property type="match status" value="1"/>
</dbReference>
<feature type="domain" description="Methyltransferase type 11" evidence="1">
    <location>
        <begin position="52"/>
        <end position="141"/>
    </location>
</feature>
<accession>A0A1M4Z7Q3</accession>
<dbReference type="CDD" id="cd02440">
    <property type="entry name" value="AdoMet_MTases"/>
    <property type="match status" value="1"/>
</dbReference>
<dbReference type="GO" id="GO:0032259">
    <property type="term" value="P:methylation"/>
    <property type="evidence" value="ECO:0007669"/>
    <property type="project" value="UniProtKB-KW"/>
</dbReference>
<dbReference type="OrthoDB" id="9802097at2"/>
<dbReference type="Pfam" id="PF08241">
    <property type="entry name" value="Methyltransf_11"/>
    <property type="match status" value="1"/>
</dbReference>
<dbReference type="Proteomes" id="UP000325134">
    <property type="component" value="Unassembled WGS sequence"/>
</dbReference>
<name>A0A1M4Z7Q3_9RHOB</name>
<evidence type="ECO:0000313" key="2">
    <source>
        <dbReference type="EMBL" id="SHF14025.1"/>
    </source>
</evidence>
<organism evidence="2 3">
    <name type="scientific">Ruegeria intermedia</name>
    <dbReference type="NCBI Taxonomy" id="996115"/>
    <lineage>
        <taxon>Bacteria</taxon>
        <taxon>Pseudomonadati</taxon>
        <taxon>Pseudomonadota</taxon>
        <taxon>Alphaproteobacteria</taxon>
        <taxon>Rhodobacterales</taxon>
        <taxon>Roseobacteraceae</taxon>
        <taxon>Ruegeria</taxon>
    </lineage>
</organism>
<proteinExistence type="predicted"/>
<evidence type="ECO:0000259" key="1">
    <source>
        <dbReference type="Pfam" id="PF08241"/>
    </source>
</evidence>
<dbReference type="InterPro" id="IPR013216">
    <property type="entry name" value="Methyltransf_11"/>
</dbReference>